<feature type="transmembrane region" description="Helical" evidence="1">
    <location>
        <begin position="80"/>
        <end position="97"/>
    </location>
</feature>
<dbReference type="STRING" id="1408416.GCA_000702765_00047"/>
<dbReference type="Pfam" id="PF22564">
    <property type="entry name" value="HAAS"/>
    <property type="match status" value="1"/>
</dbReference>
<dbReference type="AlphaFoldDB" id="A0A449BJ17"/>
<gene>
    <name evidence="2" type="ORF">NCTC10172_00443</name>
</gene>
<keyword evidence="1" id="KW-0812">Transmembrane</keyword>
<reference evidence="2 3" key="1">
    <citation type="submission" date="2019-01" db="EMBL/GenBank/DDBJ databases">
        <authorList>
            <consortium name="Pathogen Informatics"/>
        </authorList>
    </citation>
    <scope>NUCLEOTIDE SEQUENCE [LARGE SCALE GENOMIC DNA]</scope>
    <source>
        <strain evidence="2 3">NCTC10172</strain>
    </source>
</reference>
<evidence type="ECO:0000313" key="2">
    <source>
        <dbReference type="EMBL" id="VEU82432.1"/>
    </source>
</evidence>
<name>A0A449BJ17_9MOLU</name>
<dbReference type="EMBL" id="LR215050">
    <property type="protein sequence ID" value="VEU82432.1"/>
    <property type="molecule type" value="Genomic_DNA"/>
</dbReference>
<keyword evidence="1" id="KW-0472">Membrane</keyword>
<feature type="transmembrane region" description="Helical" evidence="1">
    <location>
        <begin position="103"/>
        <end position="130"/>
    </location>
</feature>
<evidence type="ECO:0000313" key="3">
    <source>
        <dbReference type="Proteomes" id="UP000290909"/>
    </source>
</evidence>
<protein>
    <submittedName>
        <fullName evidence="2">Predicted membrane protein</fullName>
    </submittedName>
</protein>
<proteinExistence type="predicted"/>
<keyword evidence="1" id="KW-1133">Transmembrane helix</keyword>
<organism evidence="2 3">
    <name type="scientific">Acholeplasma hippikon</name>
    <dbReference type="NCBI Taxonomy" id="264636"/>
    <lineage>
        <taxon>Bacteria</taxon>
        <taxon>Bacillati</taxon>
        <taxon>Mycoplasmatota</taxon>
        <taxon>Mollicutes</taxon>
        <taxon>Acholeplasmatales</taxon>
        <taxon>Acholeplasmataceae</taxon>
        <taxon>Acholeplasma</taxon>
    </lineage>
</organism>
<evidence type="ECO:0000256" key="1">
    <source>
        <dbReference type="SAM" id="Phobius"/>
    </source>
</evidence>
<dbReference type="KEGG" id="ahk:NCTC10172_00443"/>
<keyword evidence="3" id="KW-1185">Reference proteome</keyword>
<feature type="transmembrane region" description="Helical" evidence="1">
    <location>
        <begin position="142"/>
        <end position="166"/>
    </location>
</feature>
<accession>A0A449BJ17</accession>
<sequence>MNKQKFIRELQFNLSKFERSEVEEIINYYEELIADKMENGLSEEATIRSLGNITDIINEMKMNIVSKRIDTKKSNSTKNFLIILGICSTPILLPLGITFATLYFVMFIVLLALILAFGVSGIATIITVVFQGVSSLSIGGNVAHTSVQIGLGFIIGSILVLLSIYLNKITKYLLNQTNKWFTKIIKRKSIKGEELWLKNYLCLFYLLEHYLLP</sequence>
<dbReference type="Proteomes" id="UP000290909">
    <property type="component" value="Chromosome"/>
</dbReference>